<dbReference type="KEGG" id="dmi:Desmer_1136"/>
<dbReference type="AlphaFoldDB" id="J7IWS4"/>
<name>J7IWS4_DESMD</name>
<dbReference type="Proteomes" id="UP000005262">
    <property type="component" value="Chromosome"/>
</dbReference>
<dbReference type="STRING" id="768704.Desmer_1136"/>
<reference evidence="2" key="2">
    <citation type="submission" date="2012-08" db="EMBL/GenBank/DDBJ databases">
        <title>Finished genome of Desulfosporosinus meridiei DSM 13257.</title>
        <authorList>
            <person name="Huntemann M."/>
            <person name="Wei C.-L."/>
            <person name="Han J."/>
            <person name="Detter J.C."/>
            <person name="Han C."/>
            <person name="Davenport K."/>
            <person name="Daligault H."/>
            <person name="Erkkila T."/>
            <person name="Gu W."/>
            <person name="Munk A.C.C."/>
            <person name="Teshima H."/>
            <person name="Xu Y."/>
            <person name="Chain P."/>
            <person name="Tapia R."/>
            <person name="Chen A."/>
            <person name="Krypides N."/>
            <person name="Mavromatis K."/>
            <person name="Markowitz V."/>
            <person name="Szeto E."/>
            <person name="Ivanova N."/>
            <person name="Mikhailova N."/>
            <person name="Ovchinnikova G."/>
            <person name="Pagani I."/>
            <person name="Pati A."/>
            <person name="Goodwin L."/>
            <person name="Peters L."/>
            <person name="Pitluck S."/>
            <person name="Woyke T."/>
            <person name="Pester M."/>
            <person name="Spring S."/>
            <person name="Ollivier B."/>
            <person name="Rattei T."/>
            <person name="Klenk H.-P."/>
            <person name="Wagner M."/>
            <person name="Loy A."/>
        </authorList>
    </citation>
    <scope>NUCLEOTIDE SEQUENCE [LARGE SCALE GENOMIC DNA]</scope>
    <source>
        <strain evidence="2">ATCC BAA-275 / DSM 13257 / NCIMB 13706 / S10</strain>
    </source>
</reference>
<accession>J7IWS4</accession>
<protein>
    <submittedName>
        <fullName evidence="1">Uncharacterized protein</fullName>
    </submittedName>
</protein>
<organism evidence="1 2">
    <name type="scientific">Desulfosporosinus meridiei (strain ATCC BAA-275 / DSM 13257 / KCTC 12902 / NCIMB 13706 / S10)</name>
    <dbReference type="NCBI Taxonomy" id="768704"/>
    <lineage>
        <taxon>Bacteria</taxon>
        <taxon>Bacillati</taxon>
        <taxon>Bacillota</taxon>
        <taxon>Clostridia</taxon>
        <taxon>Eubacteriales</taxon>
        <taxon>Desulfitobacteriaceae</taxon>
        <taxon>Desulfosporosinus</taxon>
    </lineage>
</organism>
<dbReference type="EMBL" id="CP003629">
    <property type="protein sequence ID" value="AFQ43156.1"/>
    <property type="molecule type" value="Genomic_DNA"/>
</dbReference>
<keyword evidence="2" id="KW-1185">Reference proteome</keyword>
<dbReference type="HOGENOM" id="CLU_3269051_0_0_9"/>
<gene>
    <name evidence="1" type="ordered locus">Desmer_1136</name>
</gene>
<reference evidence="1 2" key="1">
    <citation type="journal article" date="2012" name="J. Bacteriol.">
        <title>Complete genome sequences of Desulfosporosinus orientis DSM765T, Desulfosporosinus youngiae DSM17734T, Desulfosporosinus meridiei DSM13257T, and Desulfosporosinus acidiphilus DSM22704T.</title>
        <authorList>
            <person name="Pester M."/>
            <person name="Brambilla E."/>
            <person name="Alazard D."/>
            <person name="Rattei T."/>
            <person name="Weinmaier T."/>
            <person name="Han J."/>
            <person name="Lucas S."/>
            <person name="Lapidus A."/>
            <person name="Cheng J.F."/>
            <person name="Goodwin L."/>
            <person name="Pitluck S."/>
            <person name="Peters L."/>
            <person name="Ovchinnikova G."/>
            <person name="Teshima H."/>
            <person name="Detter J.C."/>
            <person name="Han C.S."/>
            <person name="Tapia R."/>
            <person name="Land M.L."/>
            <person name="Hauser L."/>
            <person name="Kyrpides N.C."/>
            <person name="Ivanova N.N."/>
            <person name="Pagani I."/>
            <person name="Huntmann M."/>
            <person name="Wei C.L."/>
            <person name="Davenport K.W."/>
            <person name="Daligault H."/>
            <person name="Chain P.S."/>
            <person name="Chen A."/>
            <person name="Mavromatis K."/>
            <person name="Markowitz V."/>
            <person name="Szeto E."/>
            <person name="Mikhailova N."/>
            <person name="Pati A."/>
            <person name="Wagner M."/>
            <person name="Woyke T."/>
            <person name="Ollivier B."/>
            <person name="Klenk H.P."/>
            <person name="Spring S."/>
            <person name="Loy A."/>
        </authorList>
    </citation>
    <scope>NUCLEOTIDE SEQUENCE [LARGE SCALE GENOMIC DNA]</scope>
    <source>
        <strain evidence="2">ATCC BAA-275 / DSM 13257 / NCIMB 13706 / S10</strain>
    </source>
</reference>
<evidence type="ECO:0000313" key="2">
    <source>
        <dbReference type="Proteomes" id="UP000005262"/>
    </source>
</evidence>
<sequence length="41" mass="4791">MALEEFTSSVYSRQDSALSRGFFIQFVSKFKVCYAGKDYQR</sequence>
<evidence type="ECO:0000313" key="1">
    <source>
        <dbReference type="EMBL" id="AFQ43156.1"/>
    </source>
</evidence>
<proteinExistence type="predicted"/>